<sequence>MSIEIRARAPRPRCHRCGSREIAALCHHCGRPLCRKHSSKDFVTSEFDDLGNPDSVPQHCEEHKHVVKPPIVRFIKAGAAVAALGVVLMFLWVPGGLILLLAGLAGGALAWHENRSRFNAAVASRPPLPVEPSIDSVRVREVVRGNLTLDESGNYHSSMTPVEGEITVDMTFGRTDQNRLGTYREKFRLGSEQDVEFSAGYAVLTGRAGLQFADSRYAPPVLPLAGRVSEHPFLSAQDSRAGAKWRFRLSHRIFGGLDIHEIPLWLTPALVPESDQRALQLDLQWLGDWLSEEASLHADRVERLTLYVPVGWGNVESASEYPTVGRHADPVTGGRLIEWKQLSLGEGADHRLTLSVRFENTIELSDVITGSMVVSFNGALSGIKNIDFYPPMGGPLKKENRDSSVKTEVTADLSLSLSGVRYQDRRVVPDQKKDDLTERPESVSFPGVIPDHSTLIALTDAMSENGYYVKYVVGHSPRNGDQVNALKRAWDVGGRLYEGVYPVDFYVGLAGDEIYGGDIHAVAGSSKVRLSVNGAYATKEMEDRIKTVWHSLTDIVSETLELRKGPEPNGRAAEAPYRPRHSGPDDTERTTGTSELQRRRKDLRDAVMDGRISEQLFRQLDAELDSELAGADQHSRWDEED</sequence>
<dbReference type="AlphaFoldDB" id="A0A841AW30"/>
<comment type="caution">
    <text evidence="3">The sequence shown here is derived from an EMBL/GenBank/DDBJ whole genome shotgun (WGS) entry which is preliminary data.</text>
</comment>
<keyword evidence="2" id="KW-0472">Membrane</keyword>
<name>A0A841AW30_9PSEU</name>
<keyword evidence="2" id="KW-1133">Transmembrane helix</keyword>
<organism evidence="3 4">
    <name type="scientific">Amycolatopsis umgeniensis</name>
    <dbReference type="NCBI Taxonomy" id="336628"/>
    <lineage>
        <taxon>Bacteria</taxon>
        <taxon>Bacillati</taxon>
        <taxon>Actinomycetota</taxon>
        <taxon>Actinomycetes</taxon>
        <taxon>Pseudonocardiales</taxon>
        <taxon>Pseudonocardiaceae</taxon>
        <taxon>Amycolatopsis</taxon>
    </lineage>
</organism>
<keyword evidence="4" id="KW-1185">Reference proteome</keyword>
<accession>A0A841AW30</accession>
<keyword evidence="2" id="KW-0812">Transmembrane</keyword>
<dbReference type="Proteomes" id="UP000580861">
    <property type="component" value="Unassembled WGS sequence"/>
</dbReference>
<evidence type="ECO:0000256" key="1">
    <source>
        <dbReference type="SAM" id="MobiDB-lite"/>
    </source>
</evidence>
<feature type="transmembrane region" description="Helical" evidence="2">
    <location>
        <begin position="78"/>
        <end position="111"/>
    </location>
</feature>
<protein>
    <submittedName>
        <fullName evidence="3">Uncharacterized protein</fullName>
    </submittedName>
</protein>
<dbReference type="EMBL" id="JACHMX010000001">
    <property type="protein sequence ID" value="MBB5851103.1"/>
    <property type="molecule type" value="Genomic_DNA"/>
</dbReference>
<evidence type="ECO:0000313" key="3">
    <source>
        <dbReference type="EMBL" id="MBB5851103.1"/>
    </source>
</evidence>
<feature type="region of interest" description="Disordered" evidence="1">
    <location>
        <begin position="562"/>
        <end position="605"/>
    </location>
</feature>
<dbReference type="RefSeq" id="WP_184892612.1">
    <property type="nucleotide sequence ID" value="NZ_JACHMX010000001.1"/>
</dbReference>
<evidence type="ECO:0000313" key="4">
    <source>
        <dbReference type="Proteomes" id="UP000580861"/>
    </source>
</evidence>
<proteinExistence type="predicted"/>
<gene>
    <name evidence="3" type="ORF">HDA45_001190</name>
</gene>
<reference evidence="3 4" key="1">
    <citation type="submission" date="2020-08" db="EMBL/GenBank/DDBJ databases">
        <title>Sequencing the genomes of 1000 actinobacteria strains.</title>
        <authorList>
            <person name="Klenk H.-P."/>
        </authorList>
    </citation>
    <scope>NUCLEOTIDE SEQUENCE [LARGE SCALE GENOMIC DNA]</scope>
    <source>
        <strain evidence="3 4">DSM 45272</strain>
    </source>
</reference>
<evidence type="ECO:0000256" key="2">
    <source>
        <dbReference type="SAM" id="Phobius"/>
    </source>
</evidence>